<dbReference type="Proteomes" id="UP000037939">
    <property type="component" value="Unassembled WGS sequence"/>
</dbReference>
<reference evidence="3 4" key="1">
    <citation type="submission" date="2015-07" db="EMBL/GenBank/DDBJ databases">
        <title>Draft genome sequence of the Amantichitinum ursilacus IGB-41, a new chitin-degrading bacterium.</title>
        <authorList>
            <person name="Kirstahler P."/>
            <person name="Guenther M."/>
            <person name="Grumaz C."/>
            <person name="Rupp S."/>
            <person name="Zibek S."/>
            <person name="Sohn K."/>
        </authorList>
    </citation>
    <scope>NUCLEOTIDE SEQUENCE [LARGE SCALE GENOMIC DNA]</scope>
    <source>
        <strain evidence="3 4">IGB-41</strain>
    </source>
</reference>
<dbReference type="InterPro" id="IPR013830">
    <property type="entry name" value="SGNH_hydro"/>
</dbReference>
<organism evidence="3 4">
    <name type="scientific">Amantichitinum ursilacus</name>
    <dbReference type="NCBI Taxonomy" id="857265"/>
    <lineage>
        <taxon>Bacteria</taxon>
        <taxon>Pseudomonadati</taxon>
        <taxon>Pseudomonadota</taxon>
        <taxon>Betaproteobacteria</taxon>
        <taxon>Neisseriales</taxon>
        <taxon>Chitinibacteraceae</taxon>
        <taxon>Amantichitinum</taxon>
    </lineage>
</organism>
<accession>A0A0N0GQ95</accession>
<dbReference type="AlphaFoldDB" id="A0A0N0GQ95"/>
<dbReference type="SUPFAM" id="SSF52266">
    <property type="entry name" value="SGNH hydrolase"/>
    <property type="match status" value="1"/>
</dbReference>
<dbReference type="EMBL" id="LAQT01000002">
    <property type="protein sequence ID" value="KPC54483.1"/>
    <property type="molecule type" value="Genomic_DNA"/>
</dbReference>
<gene>
    <name evidence="3" type="ORF">WG78_02870</name>
</gene>
<dbReference type="Pfam" id="PF13472">
    <property type="entry name" value="Lipase_GDSL_2"/>
    <property type="match status" value="1"/>
</dbReference>
<dbReference type="STRING" id="857265.WG78_02870"/>
<comment type="caution">
    <text evidence="3">The sequence shown here is derived from an EMBL/GenBank/DDBJ whole genome shotgun (WGS) entry which is preliminary data.</text>
</comment>
<dbReference type="GO" id="GO:0016788">
    <property type="term" value="F:hydrolase activity, acting on ester bonds"/>
    <property type="evidence" value="ECO:0007669"/>
    <property type="project" value="UniProtKB-ARBA"/>
</dbReference>
<protein>
    <submittedName>
        <fullName evidence="3">GDSL-like Lipase/Acylhydrolase</fullName>
    </submittedName>
</protein>
<keyword evidence="1" id="KW-0732">Signal</keyword>
<evidence type="ECO:0000313" key="3">
    <source>
        <dbReference type="EMBL" id="KPC54483.1"/>
    </source>
</evidence>
<evidence type="ECO:0000256" key="1">
    <source>
        <dbReference type="SAM" id="SignalP"/>
    </source>
</evidence>
<keyword evidence="4" id="KW-1185">Reference proteome</keyword>
<proteinExistence type="predicted"/>
<sequence>MPCFMRNTLLSLTAVLSLSALPAHADWITTWTASPQRAWRADELPLPTRIPTQLQDQTVRQTLRVSVGGKAVRIALSNLYGQQPLQVAAASLAADRNAAPIPLRFSGISDVSVAAGAQVWSDPLPLPIPALSSVQIALYIRAATPLTTFHWDGKQTAYIEAGDQTAHSVARANAMPIEARLWLTAVQVDAIADPGVAALGDSITDGNGVPLDSNQRWTDALAAALPGRAVLNAGISGARLLQDGMGERASARLQRDALAQAGVRDVVVLLGTNDIAWPGSSFAPSAALPELARLQRGYLALIAQTHARGQRIFLGTLPPFAHALEGSPILHYASPTKDALRQALNDWLRAGQGADGVIDFDALLRDPARPTQLRAEYDSGDHLHPGPAGNAAMAAAAAAILQKSTSADAKF</sequence>
<feature type="signal peptide" evidence="1">
    <location>
        <begin position="1"/>
        <end position="25"/>
    </location>
</feature>
<feature type="chain" id="PRO_5005849768" evidence="1">
    <location>
        <begin position="26"/>
        <end position="411"/>
    </location>
</feature>
<evidence type="ECO:0000259" key="2">
    <source>
        <dbReference type="Pfam" id="PF13472"/>
    </source>
</evidence>
<name>A0A0N0GQ95_9NEIS</name>
<dbReference type="PANTHER" id="PTHR43784:SF2">
    <property type="entry name" value="GDSL-LIKE LIPASE_ACYLHYDROLASE, PUTATIVE (AFU_ORTHOLOGUE AFUA_2G00820)-RELATED"/>
    <property type="match status" value="1"/>
</dbReference>
<dbReference type="PANTHER" id="PTHR43784">
    <property type="entry name" value="GDSL-LIKE LIPASE/ACYLHYDROLASE, PUTATIVE (AFU_ORTHOLOGUE AFUA_2G00820)-RELATED"/>
    <property type="match status" value="1"/>
</dbReference>
<keyword evidence="3" id="KW-0378">Hydrolase</keyword>
<dbReference type="Gene3D" id="3.40.50.1110">
    <property type="entry name" value="SGNH hydrolase"/>
    <property type="match status" value="1"/>
</dbReference>
<dbReference type="CDD" id="cd01830">
    <property type="entry name" value="XynE_like"/>
    <property type="match status" value="1"/>
</dbReference>
<dbReference type="RefSeq" id="WP_053936279.1">
    <property type="nucleotide sequence ID" value="NZ_LAQT01000002.1"/>
</dbReference>
<dbReference type="InterPro" id="IPR053140">
    <property type="entry name" value="GDSL_Rv0518-like"/>
</dbReference>
<feature type="domain" description="SGNH hydrolase-type esterase" evidence="2">
    <location>
        <begin position="198"/>
        <end position="392"/>
    </location>
</feature>
<evidence type="ECO:0000313" key="4">
    <source>
        <dbReference type="Proteomes" id="UP000037939"/>
    </source>
</evidence>
<dbReference type="InterPro" id="IPR036514">
    <property type="entry name" value="SGNH_hydro_sf"/>
</dbReference>